<name>A0A915L405_ROMCU</name>
<sequence length="189" mass="21963">MYVKSDEKYKIAHQRFDRAFGQNFVRRNFTNRETGIFSAGLLFVGRSRSRRRRRQPHIFTTSSLDHCELLQVLLGAVFALFGPSMGLGAPGFFADLFVHGLNQLSTRYGTQEDQRGWKKNARRGNKKAKLLNYCHFGQYSLLFHYLMNYHLKSVLFKNGFCKNVFTYFLCNHTKNAPPKPQNKLKSLNV</sequence>
<accession>A0A915L405</accession>
<evidence type="ECO:0000313" key="1">
    <source>
        <dbReference type="Proteomes" id="UP000887565"/>
    </source>
</evidence>
<reference evidence="2" key="1">
    <citation type="submission" date="2022-11" db="UniProtKB">
        <authorList>
            <consortium name="WormBaseParasite"/>
        </authorList>
    </citation>
    <scope>IDENTIFICATION</scope>
</reference>
<dbReference type="WBParaSite" id="nRc.2.0.1.t44499-RA">
    <property type="protein sequence ID" value="nRc.2.0.1.t44499-RA"/>
    <property type="gene ID" value="nRc.2.0.1.g44499"/>
</dbReference>
<proteinExistence type="predicted"/>
<evidence type="ECO:0000313" key="2">
    <source>
        <dbReference type="WBParaSite" id="nRc.2.0.1.t44499-RA"/>
    </source>
</evidence>
<keyword evidence="1" id="KW-1185">Reference proteome</keyword>
<organism evidence="1 2">
    <name type="scientific">Romanomermis culicivorax</name>
    <name type="common">Nematode worm</name>
    <dbReference type="NCBI Taxonomy" id="13658"/>
    <lineage>
        <taxon>Eukaryota</taxon>
        <taxon>Metazoa</taxon>
        <taxon>Ecdysozoa</taxon>
        <taxon>Nematoda</taxon>
        <taxon>Enoplea</taxon>
        <taxon>Dorylaimia</taxon>
        <taxon>Mermithida</taxon>
        <taxon>Mermithoidea</taxon>
        <taxon>Mermithidae</taxon>
        <taxon>Romanomermis</taxon>
    </lineage>
</organism>
<protein>
    <submittedName>
        <fullName evidence="2">Uncharacterized protein</fullName>
    </submittedName>
</protein>
<dbReference type="AlphaFoldDB" id="A0A915L405"/>
<dbReference type="Proteomes" id="UP000887565">
    <property type="component" value="Unplaced"/>
</dbReference>